<dbReference type="SUPFAM" id="SSF52540">
    <property type="entry name" value="P-loop containing nucleoside triphosphate hydrolases"/>
    <property type="match status" value="1"/>
</dbReference>
<reference evidence="3" key="1">
    <citation type="submission" date="2020-10" db="EMBL/GenBank/DDBJ databases">
        <authorList>
            <person name="Gilroy R."/>
        </authorList>
    </citation>
    <scope>NUCLEOTIDE SEQUENCE</scope>
    <source>
        <strain evidence="3">CHK152-2994</strain>
    </source>
</reference>
<organism evidence="3 4">
    <name type="scientific">Candidatus Scatenecus faecavium</name>
    <dbReference type="NCBI Taxonomy" id="2840915"/>
    <lineage>
        <taxon>Bacteria</taxon>
        <taxon>Candidatus Scatenecus</taxon>
    </lineage>
</organism>
<dbReference type="Gene3D" id="1.25.40.10">
    <property type="entry name" value="Tetratricopeptide repeat domain"/>
    <property type="match status" value="1"/>
</dbReference>
<dbReference type="InterPro" id="IPR027417">
    <property type="entry name" value="P-loop_NTPase"/>
</dbReference>
<keyword evidence="2" id="KW-0067">ATP-binding</keyword>
<dbReference type="InterPro" id="IPR011990">
    <property type="entry name" value="TPR-like_helical_dom_sf"/>
</dbReference>
<dbReference type="AlphaFoldDB" id="A0A9D1K3P7"/>
<comment type="caution">
    <text evidence="3">The sequence shown here is derived from an EMBL/GenBank/DDBJ whole genome shotgun (WGS) entry which is preliminary data.</text>
</comment>
<dbReference type="SUPFAM" id="SSF48452">
    <property type="entry name" value="TPR-like"/>
    <property type="match status" value="1"/>
</dbReference>
<gene>
    <name evidence="3" type="ORF">IAD41_01505</name>
</gene>
<evidence type="ECO:0008006" key="5">
    <source>
        <dbReference type="Google" id="ProtNLM"/>
    </source>
</evidence>
<dbReference type="GO" id="GO:0005737">
    <property type="term" value="C:cytoplasm"/>
    <property type="evidence" value="ECO:0007669"/>
    <property type="project" value="TreeGrafter"/>
</dbReference>
<dbReference type="SUPFAM" id="SSF48371">
    <property type="entry name" value="ARM repeat"/>
    <property type="match status" value="1"/>
</dbReference>
<evidence type="ECO:0000313" key="3">
    <source>
        <dbReference type="EMBL" id="HIS82268.1"/>
    </source>
</evidence>
<name>A0A9D1K3P7_9BACT</name>
<dbReference type="Gene3D" id="3.40.50.300">
    <property type="entry name" value="P-loop containing nucleotide triphosphate hydrolases"/>
    <property type="match status" value="1"/>
</dbReference>
<dbReference type="InterPro" id="IPR016024">
    <property type="entry name" value="ARM-type_fold"/>
</dbReference>
<protein>
    <recommendedName>
        <fullName evidence="5">Orc1-like AAA ATPase domain-containing protein</fullName>
    </recommendedName>
</protein>
<dbReference type="PANTHER" id="PTHR16305">
    <property type="entry name" value="TESTICULAR SOLUBLE ADENYLYL CYCLASE"/>
    <property type="match status" value="1"/>
</dbReference>
<keyword evidence="1" id="KW-0547">Nucleotide-binding</keyword>
<accession>A0A9D1K3P7</accession>
<dbReference type="Proteomes" id="UP000824139">
    <property type="component" value="Unassembled WGS sequence"/>
</dbReference>
<dbReference type="GO" id="GO:0004016">
    <property type="term" value="F:adenylate cyclase activity"/>
    <property type="evidence" value="ECO:0007669"/>
    <property type="project" value="TreeGrafter"/>
</dbReference>
<reference evidence="3" key="2">
    <citation type="journal article" date="2021" name="PeerJ">
        <title>Extensive microbial diversity within the chicken gut microbiome revealed by metagenomics and culture.</title>
        <authorList>
            <person name="Gilroy R."/>
            <person name="Ravi A."/>
            <person name="Getino M."/>
            <person name="Pursley I."/>
            <person name="Horton D.L."/>
            <person name="Alikhan N.F."/>
            <person name="Baker D."/>
            <person name="Gharbi K."/>
            <person name="Hall N."/>
            <person name="Watson M."/>
            <person name="Adriaenssens E.M."/>
            <person name="Foster-Nyarko E."/>
            <person name="Jarju S."/>
            <person name="Secka A."/>
            <person name="Antonio M."/>
            <person name="Oren A."/>
            <person name="Chaudhuri R.R."/>
            <person name="La Ragione R."/>
            <person name="Hildebrand F."/>
            <person name="Pallen M.J."/>
        </authorList>
    </citation>
    <scope>NUCLEOTIDE SEQUENCE</scope>
    <source>
        <strain evidence="3">CHK152-2994</strain>
    </source>
</reference>
<dbReference type="PANTHER" id="PTHR16305:SF28">
    <property type="entry name" value="GUANYLATE CYCLASE DOMAIN-CONTAINING PROTEIN"/>
    <property type="match status" value="1"/>
</dbReference>
<dbReference type="EMBL" id="DVJO01000034">
    <property type="protein sequence ID" value="HIS82268.1"/>
    <property type="molecule type" value="Genomic_DNA"/>
</dbReference>
<evidence type="ECO:0000313" key="4">
    <source>
        <dbReference type="Proteomes" id="UP000824139"/>
    </source>
</evidence>
<evidence type="ECO:0000256" key="1">
    <source>
        <dbReference type="ARBA" id="ARBA00022741"/>
    </source>
</evidence>
<proteinExistence type="predicted"/>
<dbReference type="GO" id="GO:0005524">
    <property type="term" value="F:ATP binding"/>
    <property type="evidence" value="ECO:0007669"/>
    <property type="project" value="UniProtKB-KW"/>
</dbReference>
<evidence type="ECO:0000256" key="2">
    <source>
        <dbReference type="ARBA" id="ARBA00022840"/>
    </source>
</evidence>
<sequence length="987" mass="112980">MKCPICKKTIPDDALKCPYCKTRTGLVCKNCNTVNTIFDLVCKNCGKEILKICPQCKSVNFPNALNCRKCKYPFPQKQENKQPNLFEAASQNTVAQQSAKNILVKSILSQDKKVMSLSGPKGTGKTLVISHIMQELHEKHYVWFYGNCTPITQLTPGGLLQDIILNLFSLPNFCINNNKFRKDASKYFQNEFPYLTLEEVNDLLNFLYQTRNGTFETILSNKTKYFELLNKIFDKIIQYSRFVFVINNFECIDGYSYEFLNNFIKKDYIFNDLKIILVYNEHKPAKGFFYFPDMKTDGIFMDVYLAPLDAKQMFLFADAKEGEENFPKLEDTLKRQLFLQSNGNPAYLEQALQLYMESANGDFSIPQTFTDVISRRLQILKDKNLKAYMTLMGCAVLGDKINLNLIKQIFQYRDEDFSDIIAYLQQANYIEPMNDIYYRFRSLYLWETLVKTIKSDDKFDDINKQIFTSLTGFTMNSTAILGIIAQNLKHTKLALDIWTKNTRLASAIGDTNLYAISQKQCLALINELDDTETLKTRYNICERLGKLLADFNPKEAMDYLPDAISNAKSIGDSPREIELLGYMASCCRKTGHYFGEVECVDAVLEKMKPEQNLEIALVKSTKLNALLNIGNCGQIINLIDNEIMPAFDEFLGKNEPHPTIPMEIIYETWINSYLVLANALIIQGNNRCFEILTILFDIVERNHLTEETFECKCKLALAFANTMKGDIPESEKILEEIQKAYQSKTMAGDCVTRWNFINIINNILRKKYNGLQEDLFQVVTFANNNGDNFTKNILKSLLGIIFRNNDQTSQAMDIYNDQIAYFSKEKMALGALLTWYLIADAALVTEGPHQALDIASQALSVAQNPKINNHFFAILLQMVMAKASIGVSDFESAKIHIENAIITARQYGLNDLLSRLYLQYGQYFQELGLMKSQRQKDYLTGASKMYEKASEIVRETKNNSVHLEIQKAKAVLKTFCQLNKIDIALKN</sequence>